<organism evidence="1 2">
    <name type="scientific">Rubneribacter badeniensis</name>
    <dbReference type="NCBI Taxonomy" id="2070688"/>
    <lineage>
        <taxon>Bacteria</taxon>
        <taxon>Bacillati</taxon>
        <taxon>Actinomycetota</taxon>
        <taxon>Coriobacteriia</taxon>
        <taxon>Eggerthellales</taxon>
        <taxon>Eggerthellaceae</taxon>
        <taxon>Rubneribacter</taxon>
    </lineage>
</organism>
<dbReference type="RefSeq" id="WP_129589934.1">
    <property type="nucleotide sequence ID" value="NZ_PPEL01000060.1"/>
</dbReference>
<reference evidence="1" key="2">
    <citation type="submission" date="2021-09" db="EMBL/GenBank/DDBJ databases">
        <authorList>
            <person name="Gilroy R."/>
        </authorList>
    </citation>
    <scope>NUCLEOTIDE SEQUENCE</scope>
    <source>
        <strain evidence="1">USAMLcec12-2067</strain>
    </source>
</reference>
<gene>
    <name evidence="1" type="ORF">K8V16_00550</name>
</gene>
<dbReference type="AlphaFoldDB" id="A0A9D3ABH7"/>
<proteinExistence type="predicted"/>
<accession>A0A9D3ABH7</accession>
<dbReference type="EMBL" id="DYZL01000012">
    <property type="protein sequence ID" value="HJH42270.1"/>
    <property type="molecule type" value="Genomic_DNA"/>
</dbReference>
<evidence type="ECO:0000313" key="1">
    <source>
        <dbReference type="EMBL" id="HJH42270.1"/>
    </source>
</evidence>
<evidence type="ECO:0000313" key="2">
    <source>
        <dbReference type="Proteomes" id="UP000789325"/>
    </source>
</evidence>
<reference evidence="1" key="1">
    <citation type="journal article" date="2021" name="PeerJ">
        <title>Extensive microbial diversity within the chicken gut microbiome revealed by metagenomics and culture.</title>
        <authorList>
            <person name="Gilroy R."/>
            <person name="Ravi A."/>
            <person name="Getino M."/>
            <person name="Pursley I."/>
            <person name="Horton D.L."/>
            <person name="Alikhan N.F."/>
            <person name="Baker D."/>
            <person name="Gharbi K."/>
            <person name="Hall N."/>
            <person name="Watson M."/>
            <person name="Adriaenssens E.M."/>
            <person name="Foster-Nyarko E."/>
            <person name="Jarju S."/>
            <person name="Secka A."/>
            <person name="Antonio M."/>
            <person name="Oren A."/>
            <person name="Chaudhuri R.R."/>
            <person name="La Ragione R."/>
            <person name="Hildebrand F."/>
            <person name="Pallen M.J."/>
        </authorList>
    </citation>
    <scope>NUCLEOTIDE SEQUENCE</scope>
    <source>
        <strain evidence="1">USAMLcec12-2067</strain>
    </source>
</reference>
<sequence length="244" mass="26463">MDLDERTCSDEVIAGIKRSYSYVAPTTVATHEPGEGPARNVMRFRIRLHRPYWDKSYPDAEKLWSGMMPTWLRNMFYKVSSTIVAAAKVSRRQGEPALEYAWVELEFGDNALVAVKTADDSSIPEEAVGWVERVRDLMGEGAFGDEPPVCVRIPSLASLERQRALALAELEAAAATKADAASGDDAADGDVEIVEAVEAAETAEAAEVPSIEEPKFAVDYTVWGIEAADGGVREFDSGAAAFLS</sequence>
<protein>
    <submittedName>
        <fullName evidence="1">Uncharacterized protein</fullName>
    </submittedName>
</protein>
<name>A0A9D3ABH7_9ACTN</name>
<dbReference type="Proteomes" id="UP000789325">
    <property type="component" value="Unassembled WGS sequence"/>
</dbReference>
<comment type="caution">
    <text evidence="1">The sequence shown here is derived from an EMBL/GenBank/DDBJ whole genome shotgun (WGS) entry which is preliminary data.</text>
</comment>